<keyword evidence="3" id="KW-1185">Reference proteome</keyword>
<comment type="caution">
    <text evidence="2">The sequence shown here is derived from an EMBL/GenBank/DDBJ whole genome shotgun (WGS) entry which is preliminary data.</text>
</comment>
<evidence type="ECO:0000256" key="1">
    <source>
        <dbReference type="SAM" id="SignalP"/>
    </source>
</evidence>
<reference evidence="2 3" key="1">
    <citation type="submission" date="2023-09" db="EMBL/GenBank/DDBJ databases">
        <authorList>
            <person name="Rey-Velasco X."/>
        </authorList>
    </citation>
    <scope>NUCLEOTIDE SEQUENCE [LARGE SCALE GENOMIC DNA]</scope>
    <source>
        <strain evidence="2 3">W431</strain>
    </source>
</reference>
<dbReference type="RefSeq" id="WP_311581586.1">
    <property type="nucleotide sequence ID" value="NZ_JAVRIF010000005.1"/>
</dbReference>
<dbReference type="Proteomes" id="UP001266357">
    <property type="component" value="Unassembled WGS sequence"/>
</dbReference>
<feature type="chain" id="PRO_5047375929" evidence="1">
    <location>
        <begin position="21"/>
        <end position="174"/>
    </location>
</feature>
<keyword evidence="1" id="KW-0732">Signal</keyword>
<name>A0ABU3A1P4_9GAMM</name>
<organism evidence="2 3">
    <name type="scientific">Thalassotalea castellviae</name>
    <dbReference type="NCBI Taxonomy" id="3075612"/>
    <lineage>
        <taxon>Bacteria</taxon>
        <taxon>Pseudomonadati</taxon>
        <taxon>Pseudomonadota</taxon>
        <taxon>Gammaproteobacteria</taxon>
        <taxon>Alteromonadales</taxon>
        <taxon>Colwelliaceae</taxon>
        <taxon>Thalassotalea</taxon>
    </lineage>
</organism>
<dbReference type="InterPro" id="IPR036249">
    <property type="entry name" value="Thioredoxin-like_sf"/>
</dbReference>
<evidence type="ECO:0000313" key="3">
    <source>
        <dbReference type="Proteomes" id="UP001266357"/>
    </source>
</evidence>
<proteinExistence type="predicted"/>
<feature type="signal peptide" evidence="1">
    <location>
        <begin position="1"/>
        <end position="20"/>
    </location>
</feature>
<evidence type="ECO:0000313" key="2">
    <source>
        <dbReference type="EMBL" id="MDT0604103.1"/>
    </source>
</evidence>
<protein>
    <submittedName>
        <fullName evidence="2">Thioredoxin family protein</fullName>
    </submittedName>
</protein>
<sequence length="174" mass="19816">MKHSFAILLTAFLIHAFAIAGESFETSDSLPAYSRIYDDQRDPFSDAKAAIELAKKTNRNVLIEIGGNWCTWCHKMDAFLEKNPDIYQKLHSEYVLLKINVSDSNENEAFMKSLPPTLGYPHMYVSTATGKMMLSKDTAELLTQGNYSREAWLSFLEKWNVGNNHRNVNQSETD</sequence>
<dbReference type="EMBL" id="JAVRIF010000005">
    <property type="protein sequence ID" value="MDT0604103.1"/>
    <property type="molecule type" value="Genomic_DNA"/>
</dbReference>
<dbReference type="Gene3D" id="3.40.30.10">
    <property type="entry name" value="Glutaredoxin"/>
    <property type="match status" value="1"/>
</dbReference>
<accession>A0ABU3A1P4</accession>
<dbReference type="Pfam" id="PF13899">
    <property type="entry name" value="Thioredoxin_7"/>
    <property type="match status" value="1"/>
</dbReference>
<dbReference type="SUPFAM" id="SSF52833">
    <property type="entry name" value="Thioredoxin-like"/>
    <property type="match status" value="1"/>
</dbReference>
<gene>
    <name evidence="2" type="ORF">RM573_10915</name>
</gene>